<keyword evidence="3" id="KW-1185">Reference proteome</keyword>
<evidence type="ECO:0000313" key="2">
    <source>
        <dbReference type="EMBL" id="KAJ4848282.1"/>
    </source>
</evidence>
<evidence type="ECO:0000313" key="3">
    <source>
        <dbReference type="Proteomes" id="UP001141552"/>
    </source>
</evidence>
<name>A0A9Q0JPE9_9ROSI</name>
<reference evidence="2" key="2">
    <citation type="journal article" date="2023" name="Plants (Basel)">
        <title>Annotation of the Turnera subulata (Passifloraceae) Draft Genome Reveals the S-Locus Evolved after the Divergence of Turneroideae from Passifloroideae in a Stepwise Manner.</title>
        <authorList>
            <person name="Henning P.M."/>
            <person name="Roalson E.H."/>
            <person name="Mir W."/>
            <person name="McCubbin A.G."/>
            <person name="Shore J.S."/>
        </authorList>
    </citation>
    <scope>NUCLEOTIDE SEQUENCE</scope>
    <source>
        <strain evidence="2">F60SS</strain>
    </source>
</reference>
<feature type="compositionally biased region" description="Pro residues" evidence="1">
    <location>
        <begin position="23"/>
        <end position="34"/>
    </location>
</feature>
<feature type="non-terminal residue" evidence="2">
    <location>
        <position position="1"/>
    </location>
</feature>
<sequence>NRRKHGDSCLGFLRRSFCHRCLSPPPQLPPPPQAQPTTRPKTLAHNREPQPHRRTPPPFPPRALQEMWTSHASPVRVVPHRGGFFCRDGQNHPQNPRRHLLRQAQNHRGKVHHLQLLRYHMVALRTLLAPGT</sequence>
<feature type="region of interest" description="Disordered" evidence="1">
    <location>
        <begin position="21"/>
        <end position="64"/>
    </location>
</feature>
<organism evidence="2 3">
    <name type="scientific">Turnera subulata</name>
    <dbReference type="NCBI Taxonomy" id="218843"/>
    <lineage>
        <taxon>Eukaryota</taxon>
        <taxon>Viridiplantae</taxon>
        <taxon>Streptophyta</taxon>
        <taxon>Embryophyta</taxon>
        <taxon>Tracheophyta</taxon>
        <taxon>Spermatophyta</taxon>
        <taxon>Magnoliopsida</taxon>
        <taxon>eudicotyledons</taxon>
        <taxon>Gunneridae</taxon>
        <taxon>Pentapetalae</taxon>
        <taxon>rosids</taxon>
        <taxon>fabids</taxon>
        <taxon>Malpighiales</taxon>
        <taxon>Passifloraceae</taxon>
        <taxon>Turnera</taxon>
    </lineage>
</organism>
<protein>
    <submittedName>
        <fullName evidence="2">Uncharacterized protein</fullName>
    </submittedName>
</protein>
<comment type="caution">
    <text evidence="2">The sequence shown here is derived from an EMBL/GenBank/DDBJ whole genome shotgun (WGS) entry which is preliminary data.</text>
</comment>
<gene>
    <name evidence="2" type="ORF">Tsubulata_022125</name>
</gene>
<proteinExistence type="predicted"/>
<accession>A0A9Q0JPE9</accession>
<dbReference type="AlphaFoldDB" id="A0A9Q0JPE9"/>
<dbReference type="EMBL" id="JAKUCV010000941">
    <property type="protein sequence ID" value="KAJ4848282.1"/>
    <property type="molecule type" value="Genomic_DNA"/>
</dbReference>
<evidence type="ECO:0000256" key="1">
    <source>
        <dbReference type="SAM" id="MobiDB-lite"/>
    </source>
</evidence>
<reference evidence="2" key="1">
    <citation type="submission" date="2022-02" db="EMBL/GenBank/DDBJ databases">
        <authorList>
            <person name="Henning P.M."/>
            <person name="McCubbin A.G."/>
            <person name="Shore J.S."/>
        </authorList>
    </citation>
    <scope>NUCLEOTIDE SEQUENCE</scope>
    <source>
        <strain evidence="2">F60SS</strain>
        <tissue evidence="2">Leaves</tissue>
    </source>
</reference>
<dbReference type="Proteomes" id="UP001141552">
    <property type="component" value="Unassembled WGS sequence"/>
</dbReference>